<dbReference type="EnsemblPlants" id="AVESA.00010b.r2.6CG1125690.1">
    <property type="protein sequence ID" value="AVESA.00010b.r2.6CG1125690.1.CDS.1"/>
    <property type="gene ID" value="AVESA.00010b.r2.6CG1125690"/>
</dbReference>
<name>A0ACD5ZAW7_AVESA</name>
<dbReference type="Proteomes" id="UP001732700">
    <property type="component" value="Chromosome 6C"/>
</dbReference>
<proteinExistence type="predicted"/>
<organism evidence="1 2">
    <name type="scientific">Avena sativa</name>
    <name type="common">Oat</name>
    <dbReference type="NCBI Taxonomy" id="4498"/>
    <lineage>
        <taxon>Eukaryota</taxon>
        <taxon>Viridiplantae</taxon>
        <taxon>Streptophyta</taxon>
        <taxon>Embryophyta</taxon>
        <taxon>Tracheophyta</taxon>
        <taxon>Spermatophyta</taxon>
        <taxon>Magnoliopsida</taxon>
        <taxon>Liliopsida</taxon>
        <taxon>Poales</taxon>
        <taxon>Poaceae</taxon>
        <taxon>BOP clade</taxon>
        <taxon>Pooideae</taxon>
        <taxon>Poodae</taxon>
        <taxon>Poeae</taxon>
        <taxon>Poeae Chloroplast Group 1 (Aveneae type)</taxon>
        <taxon>Aveninae</taxon>
        <taxon>Avena</taxon>
    </lineage>
</organism>
<sequence>MAASAALRRSLAPAPALLLRRQILVRLLSTQTKPHPQPATTTSPAELARIKSTIRSAATAPDDLAANFLQALPHPAFLGDRPIFSLAVTRLASAGRRDLVASLLSTSLTALPAPHPSEDFLLRLIGLYAQAGMPDHSLSTFRLVKPPTDRALSALLAAYHDAGQHDRVVKAFPELSAELSIKPGLVSHNVLLKSMVVMGHVAPARAVFDAMPDRAGVQPDIVSCNEVLRGYLKVGDFASFDQLLKDVTGGKRRLKPNVTTYNIRMAALGAKGKSFEAEELLNAMAANGVPPNRDSFNTVIWGMCKQGEAGAAVALLKRMPEVPRPNGGKGVSPNFDTYKMLLEVLVEKRMFASALEVCKECLANKWTPPFQAVKGLIVGLVKRRKVKHAKEIGMVMKKVAKGDAKEEWEKVEAAAFQLALAENKAQAA</sequence>
<protein>
    <submittedName>
        <fullName evidence="1">Uncharacterized protein</fullName>
    </submittedName>
</protein>
<reference evidence="1" key="1">
    <citation type="submission" date="2021-05" db="EMBL/GenBank/DDBJ databases">
        <authorList>
            <person name="Scholz U."/>
            <person name="Mascher M."/>
            <person name="Fiebig A."/>
        </authorList>
    </citation>
    <scope>NUCLEOTIDE SEQUENCE [LARGE SCALE GENOMIC DNA]</scope>
</reference>
<evidence type="ECO:0000313" key="1">
    <source>
        <dbReference type="EnsemblPlants" id="AVESA.00010b.r2.6CG1125690.1.CDS.1"/>
    </source>
</evidence>
<keyword evidence="2" id="KW-1185">Reference proteome</keyword>
<accession>A0ACD5ZAW7</accession>
<evidence type="ECO:0000313" key="2">
    <source>
        <dbReference type="Proteomes" id="UP001732700"/>
    </source>
</evidence>
<reference evidence="1" key="2">
    <citation type="submission" date="2025-09" db="UniProtKB">
        <authorList>
            <consortium name="EnsemblPlants"/>
        </authorList>
    </citation>
    <scope>IDENTIFICATION</scope>
</reference>